<dbReference type="GO" id="GO:0016192">
    <property type="term" value="P:vesicle-mediated transport"/>
    <property type="evidence" value="ECO:0007669"/>
    <property type="project" value="TreeGrafter"/>
</dbReference>
<dbReference type="InterPro" id="IPR051076">
    <property type="entry name" value="Golgi_membrane_TVP38/TMEM64"/>
</dbReference>
<feature type="transmembrane region" description="Helical" evidence="11">
    <location>
        <begin position="101"/>
        <end position="121"/>
    </location>
</feature>
<evidence type="ECO:0000256" key="9">
    <source>
        <dbReference type="ARBA" id="ARBA00023136"/>
    </source>
</evidence>
<evidence type="ECO:0000256" key="3">
    <source>
        <dbReference type="ARBA" id="ARBA00008640"/>
    </source>
</evidence>
<gene>
    <name evidence="13" type="ORF">INT43_003003</name>
</gene>
<dbReference type="PANTHER" id="PTHR47549">
    <property type="entry name" value="GOLGI APPARATUS MEMBRANE PROTEIN TVP38-RELATED"/>
    <property type="match status" value="1"/>
</dbReference>
<evidence type="ECO:0000256" key="4">
    <source>
        <dbReference type="ARBA" id="ARBA00013533"/>
    </source>
</evidence>
<feature type="transmembrane region" description="Helical" evidence="11">
    <location>
        <begin position="141"/>
        <end position="160"/>
    </location>
</feature>
<evidence type="ECO:0000256" key="11">
    <source>
        <dbReference type="SAM" id="Phobius"/>
    </source>
</evidence>
<feature type="region of interest" description="Disordered" evidence="10">
    <location>
        <begin position="1"/>
        <end position="40"/>
    </location>
</feature>
<keyword evidence="9 11" id="KW-0472">Membrane</keyword>
<comment type="function">
    <text evidence="1">Golgi membrane protein involved in vesicular trafficking and spindle migration.</text>
</comment>
<feature type="transmembrane region" description="Helical" evidence="11">
    <location>
        <begin position="254"/>
        <end position="274"/>
    </location>
</feature>
<evidence type="ECO:0000313" key="13">
    <source>
        <dbReference type="EMBL" id="KAG2177756.1"/>
    </source>
</evidence>
<evidence type="ECO:0000256" key="10">
    <source>
        <dbReference type="SAM" id="MobiDB-lite"/>
    </source>
</evidence>
<name>A0A8H7U9X3_MORIS</name>
<accession>A0A8H7U9X3</accession>
<dbReference type="AlphaFoldDB" id="A0A8H7U9X3"/>
<feature type="compositionally biased region" description="Polar residues" evidence="10">
    <location>
        <begin position="26"/>
        <end position="40"/>
    </location>
</feature>
<evidence type="ECO:0000259" key="12">
    <source>
        <dbReference type="Pfam" id="PF09335"/>
    </source>
</evidence>
<sequence length="384" mass="42692">MKQSEGPIHLTGQSTLATPTDEPSDTDNNSTDNLPSNSDWQMVDDNVELLQHPSEPEDEPPLTVRTTNWRSSIQDFIGSVRAAITPYATGERSVRDLLYRYRYVVAFLVFSWIMGALFWAFKREIFEGLETLSHVVEGMGAGGYALIGSLIFLSAFPPMIGYGTYQTLSGFTFGFLRGFPLSYFGALAGSVTCFYLSRRFLKKRVLRLVAKYPKLEAVVHAVEKKGFKLFVLIRLAPYPFNIMNVMFAATDISLATYTLGTAISLIKIGIHVYIGATLPSFAKHILGEDDDDPVDSGAQIFRYTAMILGTILSMGVMVYIYFIAKKAVEDVIRENNAESRGFLSTEANPRASSDEWMEWVDSDDEEAAISMANHDNIILTASHS</sequence>
<dbReference type="GO" id="GO:0000139">
    <property type="term" value="C:Golgi membrane"/>
    <property type="evidence" value="ECO:0007669"/>
    <property type="project" value="UniProtKB-SubCell"/>
</dbReference>
<evidence type="ECO:0000256" key="6">
    <source>
        <dbReference type="ARBA" id="ARBA00022692"/>
    </source>
</evidence>
<organism evidence="13 14">
    <name type="scientific">Mortierella isabellina</name>
    <name type="common">Filamentous fungus</name>
    <name type="synonym">Umbelopsis isabellina</name>
    <dbReference type="NCBI Taxonomy" id="91625"/>
    <lineage>
        <taxon>Eukaryota</taxon>
        <taxon>Fungi</taxon>
        <taxon>Fungi incertae sedis</taxon>
        <taxon>Mucoromycota</taxon>
        <taxon>Mucoromycotina</taxon>
        <taxon>Umbelopsidomycetes</taxon>
        <taxon>Umbelopsidales</taxon>
        <taxon>Umbelopsidaceae</taxon>
        <taxon>Umbelopsis</taxon>
    </lineage>
</organism>
<evidence type="ECO:0000256" key="5">
    <source>
        <dbReference type="ARBA" id="ARBA00020673"/>
    </source>
</evidence>
<dbReference type="OrthoDB" id="166803at2759"/>
<evidence type="ECO:0000256" key="7">
    <source>
        <dbReference type="ARBA" id="ARBA00022989"/>
    </source>
</evidence>
<dbReference type="PANTHER" id="PTHR47549:SF3">
    <property type="entry name" value="GOLGI APPARATUS MEMBRANE PROTEIN TVP38"/>
    <property type="match status" value="1"/>
</dbReference>
<proteinExistence type="inferred from homology"/>
<evidence type="ECO:0000256" key="8">
    <source>
        <dbReference type="ARBA" id="ARBA00023034"/>
    </source>
</evidence>
<dbReference type="EMBL" id="JAEPQZ010000008">
    <property type="protein sequence ID" value="KAG2177756.1"/>
    <property type="molecule type" value="Genomic_DNA"/>
</dbReference>
<feature type="transmembrane region" description="Helical" evidence="11">
    <location>
        <begin position="300"/>
        <end position="324"/>
    </location>
</feature>
<feature type="transmembrane region" description="Helical" evidence="11">
    <location>
        <begin position="180"/>
        <end position="197"/>
    </location>
</feature>
<keyword evidence="14" id="KW-1185">Reference proteome</keyword>
<evidence type="ECO:0000313" key="14">
    <source>
        <dbReference type="Proteomes" id="UP000654370"/>
    </source>
</evidence>
<evidence type="ECO:0000256" key="1">
    <source>
        <dbReference type="ARBA" id="ARBA00002978"/>
    </source>
</evidence>
<dbReference type="Proteomes" id="UP000654370">
    <property type="component" value="Unassembled WGS sequence"/>
</dbReference>
<keyword evidence="8" id="KW-0333">Golgi apparatus</keyword>
<keyword evidence="7 11" id="KW-1133">Transmembrane helix</keyword>
<dbReference type="Pfam" id="PF09335">
    <property type="entry name" value="VTT_dom"/>
    <property type="match status" value="1"/>
</dbReference>
<keyword evidence="6 11" id="KW-0812">Transmembrane</keyword>
<comment type="subcellular location">
    <subcellularLocation>
        <location evidence="2">Golgi apparatus membrane</location>
        <topology evidence="2">Multi-pass membrane protein</topology>
    </subcellularLocation>
</comment>
<protein>
    <recommendedName>
        <fullName evidence="4">Golgi apparatus membrane protein TVP38</fullName>
    </recommendedName>
    <alternativeName>
        <fullName evidence="5">Golgi apparatus membrane protein tvp38</fullName>
    </alternativeName>
</protein>
<dbReference type="GO" id="GO:0000022">
    <property type="term" value="P:mitotic spindle elongation"/>
    <property type="evidence" value="ECO:0007669"/>
    <property type="project" value="TreeGrafter"/>
</dbReference>
<comment type="caution">
    <text evidence="13">The sequence shown here is derived from an EMBL/GenBank/DDBJ whole genome shotgun (WGS) entry which is preliminary data.</text>
</comment>
<reference evidence="13" key="1">
    <citation type="submission" date="2020-12" db="EMBL/GenBank/DDBJ databases">
        <title>Metabolic potential, ecology and presence of endohyphal bacteria is reflected in genomic diversity of Mucoromycotina.</title>
        <authorList>
            <person name="Muszewska A."/>
            <person name="Okrasinska A."/>
            <person name="Steczkiewicz K."/>
            <person name="Drgas O."/>
            <person name="Orlowska M."/>
            <person name="Perlinska-Lenart U."/>
            <person name="Aleksandrzak-Piekarczyk T."/>
            <person name="Szatraj K."/>
            <person name="Zielenkiewicz U."/>
            <person name="Pilsyk S."/>
            <person name="Malc E."/>
            <person name="Mieczkowski P."/>
            <person name="Kruszewska J.S."/>
            <person name="Biernat P."/>
            <person name="Pawlowska J."/>
        </authorList>
    </citation>
    <scope>NUCLEOTIDE SEQUENCE</scope>
    <source>
        <strain evidence="13">WA0000067209</strain>
    </source>
</reference>
<evidence type="ECO:0000256" key="2">
    <source>
        <dbReference type="ARBA" id="ARBA00004653"/>
    </source>
</evidence>
<feature type="domain" description="VTT" evidence="12">
    <location>
        <begin position="164"/>
        <end position="276"/>
    </location>
</feature>
<dbReference type="InterPro" id="IPR032816">
    <property type="entry name" value="VTT_dom"/>
</dbReference>
<comment type="similarity">
    <text evidence="3">Belongs to the TVP38/TMEM64 family.</text>
</comment>